<name>A0A1Z4BYC0_9GAMM</name>
<dbReference type="AlphaFoldDB" id="A0A1Z4BYC0"/>
<keyword evidence="3" id="KW-1185">Reference proteome</keyword>
<sequence>MKTIALELPVDGLPLDACIPGNFADEARFILALKLFEQGRISSGKAGKLCNQSRVEFLMAVGKAGVPVVDLSAEEMIDEFAP</sequence>
<dbReference type="Pfam" id="PF03683">
    <property type="entry name" value="UPF0175"/>
    <property type="match status" value="1"/>
</dbReference>
<organism evidence="1 3">
    <name type="scientific">Methylovulum psychrotolerans</name>
    <dbReference type="NCBI Taxonomy" id="1704499"/>
    <lineage>
        <taxon>Bacteria</taxon>
        <taxon>Pseudomonadati</taxon>
        <taxon>Pseudomonadota</taxon>
        <taxon>Gammaproteobacteria</taxon>
        <taxon>Methylococcales</taxon>
        <taxon>Methylococcaceae</taxon>
        <taxon>Methylovulum</taxon>
    </lineage>
</organism>
<protein>
    <submittedName>
        <fullName evidence="1">Uncharacterized protein</fullName>
    </submittedName>
</protein>
<evidence type="ECO:0000313" key="3">
    <source>
        <dbReference type="Proteomes" id="UP000197019"/>
    </source>
</evidence>
<dbReference type="EMBL" id="CP022129">
    <property type="protein sequence ID" value="ASF46286.1"/>
    <property type="molecule type" value="Genomic_DNA"/>
</dbReference>
<gene>
    <name evidence="2" type="ORF">AADEFJLK_03193</name>
    <name evidence="1" type="ORF">CEK71_09450</name>
</gene>
<dbReference type="EMBL" id="PGFZ01000007">
    <property type="protein sequence ID" value="POZ51229.1"/>
    <property type="molecule type" value="Genomic_DNA"/>
</dbReference>
<evidence type="ECO:0000313" key="4">
    <source>
        <dbReference type="Proteomes" id="UP000237423"/>
    </source>
</evidence>
<dbReference type="OrthoDB" id="5772162at2"/>
<dbReference type="RefSeq" id="WP_088619158.1">
    <property type="nucleotide sequence ID" value="NZ_CP022129.1"/>
</dbReference>
<evidence type="ECO:0000313" key="2">
    <source>
        <dbReference type="EMBL" id="POZ51229.1"/>
    </source>
</evidence>
<dbReference type="Proteomes" id="UP000197019">
    <property type="component" value="Chromosome"/>
</dbReference>
<dbReference type="Proteomes" id="UP000237423">
    <property type="component" value="Unassembled WGS sequence"/>
</dbReference>
<reference evidence="2 4" key="2">
    <citation type="submission" date="2017-11" db="EMBL/GenBank/DDBJ databases">
        <title>Draft Genome Sequence of Methylobacter psychrotolerans Sph1T, an Obligate Methanotroph from Low-Temperature Environments.</title>
        <authorList>
            <person name="Oshkin I.Y."/>
            <person name="Miroshnikov K."/>
            <person name="Belova S.E."/>
            <person name="Korzhenkov A."/>
            <person name="Toshchakov S.V."/>
            <person name="Dedysh S.N."/>
        </authorList>
    </citation>
    <scope>NUCLEOTIDE SEQUENCE [LARGE SCALE GENOMIC DNA]</scope>
    <source>
        <strain evidence="2 4">Sph1</strain>
    </source>
</reference>
<accession>A0A1Z4BYC0</accession>
<proteinExistence type="predicted"/>
<evidence type="ECO:0000313" key="1">
    <source>
        <dbReference type="EMBL" id="ASF46286.1"/>
    </source>
</evidence>
<dbReference type="KEGG" id="mpsy:CEK71_09450"/>
<dbReference type="InterPro" id="IPR005368">
    <property type="entry name" value="UPF0175"/>
</dbReference>
<reference evidence="1 3" key="1">
    <citation type="submission" date="2017-06" db="EMBL/GenBank/DDBJ databases">
        <title>Genome Sequencing of the methanotroph Methylovulum psychrotolerants str. HV10-M2 isolated from a high-altitude environment.</title>
        <authorList>
            <person name="Mateos-Rivera A."/>
        </authorList>
    </citation>
    <scope>NUCLEOTIDE SEQUENCE [LARGE SCALE GENOMIC DNA]</scope>
    <source>
        <strain evidence="1 3">HV10_M2</strain>
    </source>
</reference>